<evidence type="ECO:0000313" key="12">
    <source>
        <dbReference type="Proteomes" id="UP000188354"/>
    </source>
</evidence>
<protein>
    <recommendedName>
        <fullName evidence="6">B-like cyclin</fullName>
    </recommendedName>
</protein>
<feature type="domain" description="Cyclin C-terminal" evidence="10">
    <location>
        <begin position="202"/>
        <end position="311"/>
    </location>
</feature>
<dbReference type="InterPro" id="IPR006671">
    <property type="entry name" value="Cyclin_N"/>
</dbReference>
<sequence length="366" mass="41300">MAPSFDCLSSLLCFEDNSIFDENDYVGSVETLEEDTMWYPSYRRNLNQTEHFAVEPNEFLLLPLQSDESLNLMVEKECYHLPREDYLNRVKNGDLDFGDRKEAIDWIQKAGSHFGFGPLCEYLSINYLDRFLSAYELPKDRAWTMQLLAVACLSLAAKIDETKVPMPLDLQVGESDFVFEAKIIQRMELMVLNTLKWRMQSITPFSFIDYFLSKVNDDQSQIRSSILRSIQLILSTIRGIDFLEFKPSEIAAAVAISVVGETKTVHTEKAISVLIPLVEKERVLKCVKMLQELSSNNVYADHTSGSSVPVPVPVHVPCLPQSPIGVLDAICFSYKSDDTNKSDDSKGGSCASSPHDSPSAKRRKLK</sequence>
<evidence type="ECO:0000256" key="6">
    <source>
        <dbReference type="ARBA" id="ARBA00032263"/>
    </source>
</evidence>
<dbReference type="CDD" id="cd20543">
    <property type="entry name" value="CYCLIN_AtCycD-like_rpt1"/>
    <property type="match status" value="1"/>
</dbReference>
<keyword evidence="5" id="KW-0131">Cell cycle</keyword>
<dbReference type="GO" id="GO:0051301">
    <property type="term" value="P:cell division"/>
    <property type="evidence" value="ECO:0007669"/>
    <property type="project" value="UniProtKB-KW"/>
</dbReference>
<dbReference type="KEGG" id="lang:109338344"/>
<dbReference type="EMBL" id="CM007362">
    <property type="protein sequence ID" value="OIW16572.1"/>
    <property type="molecule type" value="Genomic_DNA"/>
</dbReference>
<dbReference type="OMA" id="MVEKECH"/>
<organism evidence="11 12">
    <name type="scientific">Lupinus angustifolius</name>
    <name type="common">Narrow-leaved blue lupine</name>
    <dbReference type="NCBI Taxonomy" id="3871"/>
    <lineage>
        <taxon>Eukaryota</taxon>
        <taxon>Viridiplantae</taxon>
        <taxon>Streptophyta</taxon>
        <taxon>Embryophyta</taxon>
        <taxon>Tracheophyta</taxon>
        <taxon>Spermatophyta</taxon>
        <taxon>Magnoliopsida</taxon>
        <taxon>eudicotyledons</taxon>
        <taxon>Gunneridae</taxon>
        <taxon>Pentapetalae</taxon>
        <taxon>rosids</taxon>
        <taxon>fabids</taxon>
        <taxon>Fabales</taxon>
        <taxon>Fabaceae</taxon>
        <taxon>Papilionoideae</taxon>
        <taxon>50 kb inversion clade</taxon>
        <taxon>genistoids sensu lato</taxon>
        <taxon>core genistoids</taxon>
        <taxon>Genisteae</taxon>
        <taxon>Lupinus</taxon>
    </lineage>
</organism>
<dbReference type="InterPro" id="IPR036915">
    <property type="entry name" value="Cyclin-like_sf"/>
</dbReference>
<evidence type="ECO:0000256" key="7">
    <source>
        <dbReference type="RuleBase" id="RU000383"/>
    </source>
</evidence>
<accession>A0A1J7HUW2</accession>
<dbReference type="SMART" id="SM01332">
    <property type="entry name" value="Cyclin_C"/>
    <property type="match status" value="1"/>
</dbReference>
<evidence type="ECO:0000259" key="10">
    <source>
        <dbReference type="SMART" id="SM01332"/>
    </source>
</evidence>
<comment type="similarity">
    <text evidence="1">Belongs to the cyclin family. Cyclin D subfamily.</text>
</comment>
<evidence type="ECO:0000256" key="4">
    <source>
        <dbReference type="ARBA" id="ARBA00023127"/>
    </source>
</evidence>
<evidence type="ECO:0000256" key="1">
    <source>
        <dbReference type="ARBA" id="ARBA00009065"/>
    </source>
</evidence>
<dbReference type="SUPFAM" id="SSF47954">
    <property type="entry name" value="Cyclin-like"/>
    <property type="match status" value="2"/>
</dbReference>
<dbReference type="InterPro" id="IPR013763">
    <property type="entry name" value="Cyclin-like_dom"/>
</dbReference>
<evidence type="ECO:0000256" key="3">
    <source>
        <dbReference type="ARBA" id="ARBA00022618"/>
    </source>
</evidence>
<dbReference type="Pfam" id="PF02984">
    <property type="entry name" value="Cyclin_C"/>
    <property type="match status" value="1"/>
</dbReference>
<dbReference type="FunFam" id="1.10.472.10:FF:000034">
    <property type="entry name" value="D2/4-type cyclin"/>
    <property type="match status" value="1"/>
</dbReference>
<dbReference type="Gramene" id="OIW16572">
    <property type="protein sequence ID" value="OIW16572"/>
    <property type="gene ID" value="TanjilG_17745"/>
</dbReference>
<feature type="domain" description="Cyclin-like" evidence="9">
    <location>
        <begin position="105"/>
        <end position="193"/>
    </location>
</feature>
<proteinExistence type="inferred from homology"/>
<evidence type="ECO:0000256" key="8">
    <source>
        <dbReference type="SAM" id="MobiDB-lite"/>
    </source>
</evidence>
<dbReference type="InterPro" id="IPR039361">
    <property type="entry name" value="Cyclin"/>
</dbReference>
<keyword evidence="12" id="KW-1185">Reference proteome</keyword>
<dbReference type="OrthoDB" id="5590282at2759"/>
<name>A0A1J7HUW2_LUPAN</name>
<dbReference type="Gene3D" id="1.10.472.10">
    <property type="entry name" value="Cyclin-like"/>
    <property type="match status" value="2"/>
</dbReference>
<feature type="region of interest" description="Disordered" evidence="8">
    <location>
        <begin position="338"/>
        <end position="366"/>
    </location>
</feature>
<keyword evidence="3" id="KW-0132">Cell division</keyword>
<keyword evidence="4 7" id="KW-0195">Cyclin</keyword>
<dbReference type="CDD" id="cd20544">
    <property type="entry name" value="CYCLIN_AtCycD-like_rpt2"/>
    <property type="match status" value="1"/>
</dbReference>
<dbReference type="SMART" id="SM00385">
    <property type="entry name" value="CYCLIN"/>
    <property type="match status" value="1"/>
</dbReference>
<evidence type="ECO:0000256" key="2">
    <source>
        <dbReference type="ARBA" id="ARBA00011177"/>
    </source>
</evidence>
<dbReference type="Proteomes" id="UP000188354">
    <property type="component" value="Chromosome LG02"/>
</dbReference>
<dbReference type="STRING" id="3871.A0A1J7HUW2"/>
<dbReference type="FunFam" id="1.10.472.10:FF:000040">
    <property type="entry name" value="D6-type cyclin"/>
    <property type="match status" value="1"/>
</dbReference>
<evidence type="ECO:0000313" key="11">
    <source>
        <dbReference type="EMBL" id="OIW16572.1"/>
    </source>
</evidence>
<evidence type="ECO:0000256" key="5">
    <source>
        <dbReference type="ARBA" id="ARBA00023306"/>
    </source>
</evidence>
<evidence type="ECO:0000259" key="9">
    <source>
        <dbReference type="SMART" id="SM00385"/>
    </source>
</evidence>
<dbReference type="PANTHER" id="PTHR10177">
    <property type="entry name" value="CYCLINS"/>
    <property type="match status" value="1"/>
</dbReference>
<comment type="subunit">
    <text evidence="2">Interacts with the CDC2 protein kinase to form a serine/threonine kinase holoenzyme complex also known as maturation promoting factor (MPF). The cyclin subunit imparts substrate specificity to the complex.</text>
</comment>
<dbReference type="AlphaFoldDB" id="A0A1J7HUW2"/>
<gene>
    <name evidence="11" type="ORF">TanjilG_17745</name>
</gene>
<dbReference type="Pfam" id="PF00134">
    <property type="entry name" value="Cyclin_N"/>
    <property type="match status" value="1"/>
</dbReference>
<dbReference type="InterPro" id="IPR004367">
    <property type="entry name" value="Cyclin_C-dom"/>
</dbReference>
<reference evidence="11 12" key="1">
    <citation type="journal article" date="2017" name="Plant Biotechnol. J.">
        <title>A comprehensive draft genome sequence for lupin (Lupinus angustifolius), an emerging health food: insights into plant-microbe interactions and legume evolution.</title>
        <authorList>
            <person name="Hane J.K."/>
            <person name="Ming Y."/>
            <person name="Kamphuis L.G."/>
            <person name="Nelson M.N."/>
            <person name="Garg G."/>
            <person name="Atkins C.A."/>
            <person name="Bayer P.E."/>
            <person name="Bravo A."/>
            <person name="Bringans S."/>
            <person name="Cannon S."/>
            <person name="Edwards D."/>
            <person name="Foley R."/>
            <person name="Gao L.L."/>
            <person name="Harrison M.J."/>
            <person name="Huang W."/>
            <person name="Hurgobin B."/>
            <person name="Li S."/>
            <person name="Liu C.W."/>
            <person name="McGrath A."/>
            <person name="Morahan G."/>
            <person name="Murray J."/>
            <person name="Weller J."/>
            <person name="Jian J."/>
            <person name="Singh K.B."/>
        </authorList>
    </citation>
    <scope>NUCLEOTIDE SEQUENCE [LARGE SCALE GENOMIC DNA]</scope>
    <source>
        <strain evidence="12">cv. Tanjil</strain>
        <tissue evidence="11">Whole plant</tissue>
    </source>
</reference>